<sequence>MKKTKLGLLALALVLVLTACGGSGGSKEAPAGASQDPDTLRVAVASDAITLDPEKYNDVYSENVMKQIYNKLMDVDKDGKLVESLAESIDQPDAKTFIVHLKPGVKFHNGDTLKASDVVFSLKRLINSDGYSYIFGKIIPESLKATDDLTLEFKLNQADGSFLAALAHPSAAILSERAVTEAGDGYDKAPVGTGPYKFDSWTKLQEIKLSRFDDYFGDKAKIKNLVLRIIPEANNRVIELESGGVDLAYEVAPKDIQKIEENENLQVFRRLDRSIHFLGLRCDQDGAFANPKAREAMAHAINMEEIVKTVFQGVGKVATGPVNPEFPYSISDKLEARKYDPDLAKKLFAEAGIEPGHTFKLYVNDNQQRQDMAQIIQAQLQDLGYNVEITTLEWGVYMNAVKNKEHDMFIMSWNPSIQDIHYAMFSPFHSKNLGEGPNFMFYQNPEVDKLLSDAIQLDNGPDREQLYQQAQEVVDKDHPWIYIANGEQVLGASKAVKNFDILAGTSQALWTIEK</sequence>
<organism evidence="6 7">
    <name type="scientific">Urinicoccus massiliensis</name>
    <dbReference type="NCBI Taxonomy" id="1723382"/>
    <lineage>
        <taxon>Bacteria</taxon>
        <taxon>Bacillati</taxon>
        <taxon>Bacillota</taxon>
        <taxon>Tissierellia</taxon>
        <taxon>Tissierellales</taxon>
        <taxon>Peptoniphilaceae</taxon>
        <taxon>Urinicoccus</taxon>
    </lineage>
</organism>
<dbReference type="Gene3D" id="3.40.190.10">
    <property type="entry name" value="Periplasmic binding protein-like II"/>
    <property type="match status" value="1"/>
</dbReference>
<dbReference type="InterPro" id="IPR030678">
    <property type="entry name" value="Peptide/Ni-bd"/>
</dbReference>
<dbReference type="InterPro" id="IPR039424">
    <property type="entry name" value="SBP_5"/>
</dbReference>
<dbReference type="GO" id="GO:0043190">
    <property type="term" value="C:ATP-binding cassette (ABC) transporter complex"/>
    <property type="evidence" value="ECO:0007669"/>
    <property type="project" value="InterPro"/>
</dbReference>
<keyword evidence="2" id="KW-0813">Transport</keyword>
<evidence type="ECO:0000259" key="5">
    <source>
        <dbReference type="Pfam" id="PF00496"/>
    </source>
</evidence>
<dbReference type="CDD" id="cd00995">
    <property type="entry name" value="PBP2_NikA_DppA_OppA_like"/>
    <property type="match status" value="1"/>
</dbReference>
<evidence type="ECO:0000256" key="4">
    <source>
        <dbReference type="SAM" id="SignalP"/>
    </source>
</evidence>
<evidence type="ECO:0000256" key="3">
    <source>
        <dbReference type="ARBA" id="ARBA00022729"/>
    </source>
</evidence>
<dbReference type="GO" id="GO:0015833">
    <property type="term" value="P:peptide transport"/>
    <property type="evidence" value="ECO:0007669"/>
    <property type="project" value="TreeGrafter"/>
</dbReference>
<dbReference type="PANTHER" id="PTHR30290">
    <property type="entry name" value="PERIPLASMIC BINDING COMPONENT OF ABC TRANSPORTER"/>
    <property type="match status" value="1"/>
</dbReference>
<proteinExistence type="inferred from homology"/>
<dbReference type="Gene3D" id="3.90.76.10">
    <property type="entry name" value="Dipeptide-binding Protein, Domain 1"/>
    <property type="match status" value="1"/>
</dbReference>
<dbReference type="PIRSF" id="PIRSF002741">
    <property type="entry name" value="MppA"/>
    <property type="match status" value="1"/>
</dbReference>
<comment type="caution">
    <text evidence="6">The sequence shown here is derived from an EMBL/GenBank/DDBJ whole genome shotgun (WGS) entry which is preliminary data.</text>
</comment>
<accession>A0A8H2MDD3</accession>
<dbReference type="GO" id="GO:0042597">
    <property type="term" value="C:periplasmic space"/>
    <property type="evidence" value="ECO:0007669"/>
    <property type="project" value="UniProtKB-ARBA"/>
</dbReference>
<feature type="chain" id="PRO_5038577745" evidence="4">
    <location>
        <begin position="22"/>
        <end position="514"/>
    </location>
</feature>
<dbReference type="AlphaFoldDB" id="A0A8H2MDD3"/>
<protein>
    <submittedName>
        <fullName evidence="6">Glutathione-binding protein gsiB</fullName>
    </submittedName>
</protein>
<gene>
    <name evidence="6" type="primary">gsiB_1</name>
    <name evidence="6" type="ORF">NCTC13150_00149</name>
</gene>
<evidence type="ECO:0000256" key="2">
    <source>
        <dbReference type="ARBA" id="ARBA00022448"/>
    </source>
</evidence>
<dbReference type="EMBL" id="CAACYI010000001">
    <property type="protein sequence ID" value="VFB15650.1"/>
    <property type="molecule type" value="Genomic_DNA"/>
</dbReference>
<dbReference type="PROSITE" id="PS51257">
    <property type="entry name" value="PROKAR_LIPOPROTEIN"/>
    <property type="match status" value="1"/>
</dbReference>
<dbReference type="Proteomes" id="UP000377798">
    <property type="component" value="Unassembled WGS sequence"/>
</dbReference>
<dbReference type="GO" id="GO:1904680">
    <property type="term" value="F:peptide transmembrane transporter activity"/>
    <property type="evidence" value="ECO:0007669"/>
    <property type="project" value="TreeGrafter"/>
</dbReference>
<keyword evidence="7" id="KW-1185">Reference proteome</keyword>
<dbReference type="PANTHER" id="PTHR30290:SF9">
    <property type="entry name" value="OLIGOPEPTIDE-BINDING PROTEIN APPA"/>
    <property type="match status" value="1"/>
</dbReference>
<dbReference type="RefSeq" id="WP_072470281.1">
    <property type="nucleotide sequence ID" value="NZ_CAACYI010000001.1"/>
</dbReference>
<dbReference type="SUPFAM" id="SSF53850">
    <property type="entry name" value="Periplasmic binding protein-like II"/>
    <property type="match status" value="1"/>
</dbReference>
<feature type="signal peptide" evidence="4">
    <location>
        <begin position="1"/>
        <end position="21"/>
    </location>
</feature>
<comment type="similarity">
    <text evidence="1">Belongs to the bacterial solute-binding protein 5 family.</text>
</comment>
<evidence type="ECO:0000313" key="6">
    <source>
        <dbReference type="EMBL" id="VFB15650.1"/>
    </source>
</evidence>
<feature type="domain" description="Solute-binding protein family 5" evidence="5">
    <location>
        <begin position="81"/>
        <end position="432"/>
    </location>
</feature>
<dbReference type="InterPro" id="IPR000914">
    <property type="entry name" value="SBP_5_dom"/>
</dbReference>
<dbReference type="Gene3D" id="3.10.105.10">
    <property type="entry name" value="Dipeptide-binding Protein, Domain 3"/>
    <property type="match status" value="1"/>
</dbReference>
<evidence type="ECO:0000313" key="7">
    <source>
        <dbReference type="Proteomes" id="UP000377798"/>
    </source>
</evidence>
<keyword evidence="3 4" id="KW-0732">Signal</keyword>
<name>A0A8H2MDD3_9FIRM</name>
<dbReference type="Pfam" id="PF00496">
    <property type="entry name" value="SBP_bac_5"/>
    <property type="match status" value="1"/>
</dbReference>
<evidence type="ECO:0000256" key="1">
    <source>
        <dbReference type="ARBA" id="ARBA00005695"/>
    </source>
</evidence>
<reference evidence="6 7" key="1">
    <citation type="submission" date="2019-02" db="EMBL/GenBank/DDBJ databases">
        <authorList>
            <consortium name="Pathogen Informatics"/>
        </authorList>
    </citation>
    <scope>NUCLEOTIDE SEQUENCE [LARGE SCALE GENOMIC DNA]</scope>
    <source>
        <strain evidence="6 7">3012STDY7089603</strain>
    </source>
</reference>